<evidence type="ECO:0000313" key="2">
    <source>
        <dbReference type="EMBL" id="OOK68113.1"/>
    </source>
</evidence>
<name>A0A1V3WLV0_MYCKA</name>
<dbReference type="Proteomes" id="UP000188532">
    <property type="component" value="Unassembled WGS sequence"/>
</dbReference>
<protein>
    <submittedName>
        <fullName evidence="1">Uncharacterized protein</fullName>
    </submittedName>
</protein>
<dbReference type="EMBL" id="MVBN01000008">
    <property type="protein sequence ID" value="OOK68113.1"/>
    <property type="molecule type" value="Genomic_DNA"/>
</dbReference>
<sequence length="40" mass="4090">MGEDSAAATPGKGFDETAPIIETYCGAALFKTRTSPDATP</sequence>
<evidence type="ECO:0000313" key="5">
    <source>
        <dbReference type="Proteomes" id="UP000189229"/>
    </source>
</evidence>
<evidence type="ECO:0000313" key="3">
    <source>
        <dbReference type="EMBL" id="OOK71852.1"/>
    </source>
</evidence>
<organism evidence="1 4">
    <name type="scientific">Mycobacterium kansasii</name>
    <dbReference type="NCBI Taxonomy" id="1768"/>
    <lineage>
        <taxon>Bacteria</taxon>
        <taxon>Bacillati</taxon>
        <taxon>Actinomycetota</taxon>
        <taxon>Actinomycetes</taxon>
        <taxon>Mycobacteriales</taxon>
        <taxon>Mycobacteriaceae</taxon>
        <taxon>Mycobacterium</taxon>
    </lineage>
</organism>
<proteinExistence type="predicted"/>
<gene>
    <name evidence="1" type="ORF">BZL29_6523</name>
    <name evidence="2" type="ORF">BZL29_6527</name>
    <name evidence="3" type="ORF">BZL30_6000</name>
</gene>
<accession>A0A1V3WLV0</accession>
<evidence type="ECO:0000313" key="4">
    <source>
        <dbReference type="Proteomes" id="UP000188532"/>
    </source>
</evidence>
<dbReference type="EMBL" id="MVBM01000005">
    <property type="protein sequence ID" value="OOK71852.1"/>
    <property type="molecule type" value="Genomic_DNA"/>
</dbReference>
<dbReference type="AlphaFoldDB" id="A0A1V3WLV0"/>
<evidence type="ECO:0000313" key="1">
    <source>
        <dbReference type="EMBL" id="OOK67963.1"/>
    </source>
</evidence>
<dbReference type="Proteomes" id="UP000189229">
    <property type="component" value="Unassembled WGS sequence"/>
</dbReference>
<dbReference type="EMBL" id="MVBN01000008">
    <property type="protein sequence ID" value="OOK67963.1"/>
    <property type="molecule type" value="Genomic_DNA"/>
</dbReference>
<comment type="caution">
    <text evidence="1">The sequence shown here is derived from an EMBL/GenBank/DDBJ whole genome shotgun (WGS) entry which is preliminary data.</text>
</comment>
<reference evidence="4 5" key="1">
    <citation type="submission" date="2017-02" db="EMBL/GenBank/DDBJ databases">
        <title>Complete genome sequences of Mycobacterium kansasii strains isolated from rhesus macaques.</title>
        <authorList>
            <person name="Panda A."/>
            <person name="Nagaraj S."/>
            <person name="Zhao X."/>
            <person name="Tettelin H."/>
            <person name="Detolla L.J."/>
        </authorList>
    </citation>
    <scope>NUCLEOTIDE SEQUENCE [LARGE SCALE GENOMIC DNA]</scope>
    <source>
        <strain evidence="1 4">11-3469</strain>
        <strain evidence="3 5">11-3813</strain>
    </source>
</reference>